<evidence type="ECO:0000313" key="2">
    <source>
        <dbReference type="Proteomes" id="UP000465712"/>
    </source>
</evidence>
<organism evidence="1 2">
    <name type="scientific">Photobacterium halotolerans</name>
    <dbReference type="NCBI Taxonomy" id="265726"/>
    <lineage>
        <taxon>Bacteria</taxon>
        <taxon>Pseudomonadati</taxon>
        <taxon>Pseudomonadota</taxon>
        <taxon>Gammaproteobacteria</taxon>
        <taxon>Vibrionales</taxon>
        <taxon>Vibrionaceae</taxon>
        <taxon>Photobacterium</taxon>
    </lineage>
</organism>
<accession>A0A7X4WD54</accession>
<protein>
    <submittedName>
        <fullName evidence="1">Uncharacterized protein</fullName>
    </submittedName>
</protein>
<dbReference type="EMBL" id="WXWW01000224">
    <property type="protein sequence ID" value="NAW66591.1"/>
    <property type="molecule type" value="Genomic_DNA"/>
</dbReference>
<reference evidence="1 2" key="1">
    <citation type="submission" date="2017-05" db="EMBL/GenBank/DDBJ databases">
        <title>High clonality and local adaptation shapes Vibrionaceae linages within an endangered oasis.</title>
        <authorList>
            <person name="Vazquez-Rosas-Landa M."/>
        </authorList>
    </citation>
    <scope>NUCLEOTIDE SEQUENCE [LARGE SCALE GENOMIC DNA]</scope>
    <source>
        <strain evidence="1 2">P46_P4S1P180</strain>
    </source>
</reference>
<name>A0A7X4WD54_9GAMM</name>
<sequence length="123" mass="13936">MNKKTVIILGYPSVTMAKIAGELLHRLAGGYYQVCYYATEDASVSDDSLEELGYYDCIAIEPTHNLAKSFDYVIDINYASYRYQLSVAAGCRHVYWEVETSSDTAVHLKQQADFFISRFLYGC</sequence>
<dbReference type="RefSeq" id="WP_161446050.1">
    <property type="nucleotide sequence ID" value="NZ_WXWU01000138.1"/>
</dbReference>
<evidence type="ECO:0000313" key="1">
    <source>
        <dbReference type="EMBL" id="NAW66591.1"/>
    </source>
</evidence>
<dbReference type="OrthoDB" id="5895479at2"/>
<proteinExistence type="predicted"/>
<comment type="caution">
    <text evidence="1">The sequence shown here is derived from an EMBL/GenBank/DDBJ whole genome shotgun (WGS) entry which is preliminary data.</text>
</comment>
<dbReference type="Proteomes" id="UP000465712">
    <property type="component" value="Unassembled WGS sequence"/>
</dbReference>
<dbReference type="AlphaFoldDB" id="A0A7X4WD54"/>
<gene>
    <name evidence="1" type="ORF">CAG72_15360</name>
</gene>